<comment type="caution">
    <text evidence="2">The sequence shown here is derived from an EMBL/GenBank/DDBJ whole genome shotgun (WGS) entry which is preliminary data.</text>
</comment>
<sequence>MSNEFTHSGGDEIAARIESKAKALREILAHTDKAELEAKLKAFGDAEIAESDAKMKAIEAKIKAHYDSTAHSKKTWATGVSFQLAKPLQRLLSWLALGFIGLLASSLTAFVLIGVFSGKIQAFSKYGKGSQVLFSLNPVAFLVEIAIQLIIAFAFCWMFKLIWKATSGFR</sequence>
<proteinExistence type="predicted"/>
<protein>
    <submittedName>
        <fullName evidence="2">Uncharacterized protein</fullName>
    </submittedName>
</protein>
<accession>A0A0L7MBN1</accession>
<feature type="transmembrane region" description="Helical" evidence="1">
    <location>
        <begin position="91"/>
        <end position="116"/>
    </location>
</feature>
<dbReference type="PATRIC" id="fig|285.49.peg.4507"/>
<name>A0A0L7MBN1_COMTE</name>
<feature type="transmembrane region" description="Helical" evidence="1">
    <location>
        <begin position="136"/>
        <end position="163"/>
    </location>
</feature>
<organism evidence="2 3">
    <name type="scientific">Comamonas testosteroni</name>
    <name type="common">Pseudomonas testosteroni</name>
    <dbReference type="NCBI Taxonomy" id="285"/>
    <lineage>
        <taxon>Bacteria</taxon>
        <taxon>Pseudomonadati</taxon>
        <taxon>Pseudomonadota</taxon>
        <taxon>Betaproteobacteria</taxon>
        <taxon>Burkholderiales</taxon>
        <taxon>Comamonadaceae</taxon>
        <taxon>Comamonas</taxon>
    </lineage>
</organism>
<keyword evidence="1" id="KW-1133">Transmembrane helix</keyword>
<keyword evidence="1" id="KW-0472">Membrane</keyword>
<dbReference type="EMBL" id="JNVD01000034">
    <property type="protein sequence ID" value="KOC19033.1"/>
    <property type="molecule type" value="Genomic_DNA"/>
</dbReference>
<evidence type="ECO:0000256" key="1">
    <source>
        <dbReference type="SAM" id="Phobius"/>
    </source>
</evidence>
<evidence type="ECO:0000313" key="3">
    <source>
        <dbReference type="Proteomes" id="UP000037442"/>
    </source>
</evidence>
<evidence type="ECO:0000313" key="2">
    <source>
        <dbReference type="EMBL" id="KOC19033.1"/>
    </source>
</evidence>
<keyword evidence="1" id="KW-0812">Transmembrane</keyword>
<dbReference type="AlphaFoldDB" id="A0A0L7MBN1"/>
<dbReference type="Proteomes" id="UP000037442">
    <property type="component" value="Unassembled WGS sequence"/>
</dbReference>
<gene>
    <name evidence="2" type="ORF">GL58_21745</name>
</gene>
<dbReference type="RefSeq" id="WP_053284542.1">
    <property type="nucleotide sequence ID" value="NZ_JNVD01000034.1"/>
</dbReference>
<reference evidence="3" key="1">
    <citation type="submission" date="2014-06" db="EMBL/GenBank/DDBJ databases">
        <title>Draft genome sequence of C. testosteroni WDL7.</title>
        <authorList>
            <person name="Wu Y."/>
            <person name="Seshan H."/>
            <person name="Arumugam K."/>
        </authorList>
    </citation>
    <scope>NUCLEOTIDE SEQUENCE [LARGE SCALE GENOMIC DNA]</scope>
    <source>
        <strain evidence="3">WDL7</strain>
    </source>
</reference>